<keyword evidence="2" id="KW-1185">Reference proteome</keyword>
<dbReference type="InParanoid" id="G9EJX1"/>
<sequence length="605" mass="68312">MGKELSQDIIINHLNLYLKSQNLPLSMNEDGICNGLASVYIKYVLEKKEAEFWGNINHLLQFVNKKIDDAAGSQINLFATEILLSFVPEHYNQQLSQSTSIQMLKIDGKSLSSSFDFGLATTDLKWANIIKTIDLNDQEVMQVSSVNHTVAIYKKEGKYKVYDPNYSSGTKEFDNEHDLIRELQQRVFRYKYGHLGMELHVIRHPTAEPREFPNATDLYNKYLDKENINKSAITDDGKEFNTFKVVAAIGNDEQVQALIDKGATDAYKAASSAIQKNNVKSLKPLLQQIEHENNTKNISILLLLAITTGRLEAFNELLANEKFKESFDKLGSPLSLNLIALAAQGGNATLLQQIIEHVELQLKQSPVLMEGITNTPEYLALNEEEKEEFQQKSCSMILSKAICGKQSSLQDAIKEAIKAGSSECVNLLLSKTVSKQLDVQDKLNYLLDAIRYNQCGIVLDLIDKAPKIAKEFLQTISMNTRAVERTNINILQDLKERGMVFSQAAEVIIALKEQRAISAIEYLGLALTKFTDFCKEVLWNQDSQYLSYDPKKIKQIKDDLGNIKKTIPLNEEEIEVKPIEELNLQGISFNLDEEGEDEEITKPKF</sequence>
<gene>
    <name evidence="1" type="ORF">LDG_5490</name>
</gene>
<dbReference type="Gene3D" id="1.25.40.20">
    <property type="entry name" value="Ankyrin repeat-containing domain"/>
    <property type="match status" value="1"/>
</dbReference>
<protein>
    <recommendedName>
        <fullName evidence="3">Ankyrin repeat-containing protein</fullName>
    </recommendedName>
</protein>
<evidence type="ECO:0000313" key="1">
    <source>
        <dbReference type="EMBL" id="EHL32531.1"/>
    </source>
</evidence>
<evidence type="ECO:0008006" key="3">
    <source>
        <dbReference type="Google" id="ProtNLM"/>
    </source>
</evidence>
<reference evidence="1 2" key="1">
    <citation type="journal article" date="2011" name="BMC Genomics">
        <title>Insight into cross-talk between intra-amoebal pathogens.</title>
        <authorList>
            <person name="Gimenez G."/>
            <person name="Bertelli C."/>
            <person name="Moliner C."/>
            <person name="Robert C."/>
            <person name="Raoult D."/>
            <person name="Fournier P.E."/>
            <person name="Greub G."/>
        </authorList>
    </citation>
    <scope>NUCLEOTIDE SEQUENCE [LARGE SCALE GENOMIC DNA]</scope>
    <source>
        <strain evidence="1 2">LLAP12</strain>
    </source>
</reference>
<dbReference type="AlphaFoldDB" id="G9EJX1"/>
<organism evidence="1 2">
    <name type="scientific">Legionella drancourtii LLAP12</name>
    <dbReference type="NCBI Taxonomy" id="658187"/>
    <lineage>
        <taxon>Bacteria</taxon>
        <taxon>Pseudomonadati</taxon>
        <taxon>Pseudomonadota</taxon>
        <taxon>Gammaproteobacteria</taxon>
        <taxon>Legionellales</taxon>
        <taxon>Legionellaceae</taxon>
        <taxon>Legionella</taxon>
    </lineage>
</organism>
<dbReference type="SUPFAM" id="SSF48403">
    <property type="entry name" value="Ankyrin repeat"/>
    <property type="match status" value="1"/>
</dbReference>
<dbReference type="OrthoDB" id="5654137at2"/>
<dbReference type="Proteomes" id="UP000002770">
    <property type="component" value="Unassembled WGS sequence"/>
</dbReference>
<proteinExistence type="predicted"/>
<accession>G9EJX1</accession>
<dbReference type="InterPro" id="IPR036770">
    <property type="entry name" value="Ankyrin_rpt-contain_sf"/>
</dbReference>
<dbReference type="HOGENOM" id="CLU_021684_0_0_6"/>
<dbReference type="EMBL" id="JH413798">
    <property type="protein sequence ID" value="EHL32531.1"/>
    <property type="molecule type" value="Genomic_DNA"/>
</dbReference>
<dbReference type="STRING" id="658187.LDG_5490"/>
<name>G9EJX1_9GAMM</name>
<evidence type="ECO:0000313" key="2">
    <source>
        <dbReference type="Proteomes" id="UP000002770"/>
    </source>
</evidence>
<dbReference type="RefSeq" id="WP_006869468.1">
    <property type="nucleotide sequence ID" value="NZ_JH413798.1"/>
</dbReference>
<dbReference type="eggNOG" id="COG0666">
    <property type="taxonomic scope" value="Bacteria"/>
</dbReference>